<dbReference type="OrthoDB" id="3559580at2759"/>
<sequence>MDLTLPKSHRPGGWESSYRLYDDPDSDRDTSRLKHAPLDPSYKLRPRDFYRPGRVFMTLWTEPTAYTKLSLLSDPNTSITAFGERVYSKVRPFVVIRQATAHCICVRIISYSGQGVSKKGVNKSEHAIIYDGNGTPNPMPGEEPEGLEQPMQAIAIRILSDRSDFRLAPASRLDFGRIYTVEYNVKAKATGTVHATSMQPLIKQFKTVFLQGLLDVESHINVAEFNGNTELHTLAATATTDSSLKSLDSAPPQQDQILSDEVPALASADIKGSFGPAGTMGSSRDSLHGLLDRATTTEALRTPTVEDWQQWRPILTELRYEVPAEAIKRRMADEGLHVTSKMLRDKYRKWKLYADDRKLRSAEHSSRQESTIRQENAPG</sequence>
<feature type="domain" description="DUF6590" evidence="2">
    <location>
        <begin position="47"/>
        <end position="202"/>
    </location>
</feature>
<keyword evidence="4" id="KW-1185">Reference proteome</keyword>
<feature type="compositionally biased region" description="Basic and acidic residues" evidence="1">
    <location>
        <begin position="360"/>
        <end position="372"/>
    </location>
</feature>
<accession>A0A1V8T843</accession>
<gene>
    <name evidence="3" type="ORF">B0A48_07039</name>
</gene>
<reference evidence="4" key="1">
    <citation type="submission" date="2017-03" db="EMBL/GenBank/DDBJ databases">
        <title>Genomes of endolithic fungi from Antarctica.</title>
        <authorList>
            <person name="Coleine C."/>
            <person name="Masonjones S."/>
            <person name="Stajich J.E."/>
        </authorList>
    </citation>
    <scope>NUCLEOTIDE SEQUENCE [LARGE SCALE GENOMIC DNA]</scope>
    <source>
        <strain evidence="4">CCFEE 5527</strain>
    </source>
</reference>
<feature type="region of interest" description="Disordered" evidence="1">
    <location>
        <begin position="20"/>
        <end position="39"/>
    </location>
</feature>
<evidence type="ECO:0000313" key="4">
    <source>
        <dbReference type="Proteomes" id="UP000192596"/>
    </source>
</evidence>
<proteinExistence type="predicted"/>
<protein>
    <recommendedName>
        <fullName evidence="2">DUF6590 domain-containing protein</fullName>
    </recommendedName>
</protein>
<evidence type="ECO:0000256" key="1">
    <source>
        <dbReference type="SAM" id="MobiDB-lite"/>
    </source>
</evidence>
<dbReference type="Proteomes" id="UP000192596">
    <property type="component" value="Unassembled WGS sequence"/>
</dbReference>
<comment type="caution">
    <text evidence="3">The sequence shown here is derived from an EMBL/GenBank/DDBJ whole genome shotgun (WGS) entry which is preliminary data.</text>
</comment>
<name>A0A1V8T843_9PEZI</name>
<dbReference type="STRING" id="1507870.A0A1V8T843"/>
<feature type="region of interest" description="Disordered" evidence="1">
    <location>
        <begin position="360"/>
        <end position="379"/>
    </location>
</feature>
<dbReference type="PANTHER" id="PTHR35391:SF5">
    <property type="entry name" value="DUF6590 DOMAIN-CONTAINING PROTEIN"/>
    <property type="match status" value="1"/>
</dbReference>
<evidence type="ECO:0000313" key="3">
    <source>
        <dbReference type="EMBL" id="OQO07342.1"/>
    </source>
</evidence>
<dbReference type="InParanoid" id="A0A1V8T843"/>
<dbReference type="Pfam" id="PF20233">
    <property type="entry name" value="DUF6590"/>
    <property type="match status" value="1"/>
</dbReference>
<organism evidence="3 4">
    <name type="scientific">Cryoendolithus antarcticus</name>
    <dbReference type="NCBI Taxonomy" id="1507870"/>
    <lineage>
        <taxon>Eukaryota</taxon>
        <taxon>Fungi</taxon>
        <taxon>Dikarya</taxon>
        <taxon>Ascomycota</taxon>
        <taxon>Pezizomycotina</taxon>
        <taxon>Dothideomycetes</taxon>
        <taxon>Dothideomycetidae</taxon>
        <taxon>Cladosporiales</taxon>
        <taxon>Cladosporiaceae</taxon>
        <taxon>Cryoendolithus</taxon>
    </lineage>
</organism>
<dbReference type="AlphaFoldDB" id="A0A1V8T843"/>
<dbReference type="PANTHER" id="PTHR35391">
    <property type="entry name" value="C2H2-TYPE DOMAIN-CONTAINING PROTEIN-RELATED"/>
    <property type="match status" value="1"/>
</dbReference>
<dbReference type="InterPro" id="IPR046497">
    <property type="entry name" value="DUF6590"/>
</dbReference>
<evidence type="ECO:0000259" key="2">
    <source>
        <dbReference type="Pfam" id="PF20233"/>
    </source>
</evidence>
<dbReference type="EMBL" id="NAJO01000014">
    <property type="protein sequence ID" value="OQO07342.1"/>
    <property type="molecule type" value="Genomic_DNA"/>
</dbReference>